<dbReference type="OrthoDB" id="10260355at2759"/>
<protein>
    <recommendedName>
        <fullName evidence="4">FAD/NAD(P)-binding domain-containing protein</fullName>
    </recommendedName>
</protein>
<dbReference type="AlphaFoldDB" id="A0A9P5HDF0"/>
<evidence type="ECO:0000256" key="1">
    <source>
        <dbReference type="ARBA" id="ARBA00009333"/>
    </source>
</evidence>
<comment type="similarity">
    <text evidence="1">Belongs to the class-II pyridine nucleotide-disulfide oxidoreductase family.</text>
</comment>
<dbReference type="EMBL" id="JAANBB010000083">
    <property type="protein sequence ID" value="KAF7551190.1"/>
    <property type="molecule type" value="Genomic_DNA"/>
</dbReference>
<keyword evidence="2" id="KW-0285">Flavoprotein</keyword>
<sequence length="317" mass="34540">MSTKLYDVLIIGGGPAGLAMATGLARQLYTAVVLDSGSYRNARTKHMHNVLGFDHVDPAEYRAKAKADLLRRYETIEFKSATIESVRKLDTGVFEAVDNKGTVYQGRKLGLGTGIRDVMEDQLEGYEECWGHGIFHCLFCHGFEERGTESAGVLAGGFLTAPEKLLHISPMAKRLAKSVTVYTNDNEQLHASLQGKLQSSKIHFDNRKIARFQLKDGGPEVTIHFEDGTTKTEGFIANHPSIAQKAPFVDELGLERLPSGDIKVDEPFFETSVKGCFAAGDAATMKKAVVQAQAMGAFAAAGIVTQLQMELDAKDEL</sequence>
<dbReference type="InterPro" id="IPR036188">
    <property type="entry name" value="FAD/NAD-bd_sf"/>
</dbReference>
<evidence type="ECO:0000259" key="4">
    <source>
        <dbReference type="Pfam" id="PF07992"/>
    </source>
</evidence>
<evidence type="ECO:0000256" key="2">
    <source>
        <dbReference type="ARBA" id="ARBA00022630"/>
    </source>
</evidence>
<feature type="domain" description="FAD/NAD(P)-binding" evidence="4">
    <location>
        <begin position="6"/>
        <end position="296"/>
    </location>
</feature>
<name>A0A9P5HDF0_9HYPO</name>
<dbReference type="InterPro" id="IPR023753">
    <property type="entry name" value="FAD/NAD-binding_dom"/>
</dbReference>
<gene>
    <name evidence="5" type="ORF">G7Z17_g5194</name>
</gene>
<accession>A0A9P5HDF0</accession>
<dbReference type="Gene3D" id="3.50.50.60">
    <property type="entry name" value="FAD/NAD(P)-binding domain"/>
    <property type="match status" value="2"/>
</dbReference>
<dbReference type="InterPro" id="IPR050097">
    <property type="entry name" value="Ferredoxin-NADP_redctase_2"/>
</dbReference>
<comment type="caution">
    <text evidence="5">The sequence shown here is derived from an EMBL/GenBank/DDBJ whole genome shotgun (WGS) entry which is preliminary data.</text>
</comment>
<evidence type="ECO:0000313" key="5">
    <source>
        <dbReference type="EMBL" id="KAF7551190.1"/>
    </source>
</evidence>
<dbReference type="PANTHER" id="PTHR48105">
    <property type="entry name" value="THIOREDOXIN REDUCTASE 1-RELATED-RELATED"/>
    <property type="match status" value="1"/>
</dbReference>
<evidence type="ECO:0000313" key="6">
    <source>
        <dbReference type="Proteomes" id="UP000722485"/>
    </source>
</evidence>
<organism evidence="5 6">
    <name type="scientific">Cylindrodendrum hubeiense</name>
    <dbReference type="NCBI Taxonomy" id="595255"/>
    <lineage>
        <taxon>Eukaryota</taxon>
        <taxon>Fungi</taxon>
        <taxon>Dikarya</taxon>
        <taxon>Ascomycota</taxon>
        <taxon>Pezizomycotina</taxon>
        <taxon>Sordariomycetes</taxon>
        <taxon>Hypocreomycetidae</taxon>
        <taxon>Hypocreales</taxon>
        <taxon>Nectriaceae</taxon>
        <taxon>Cylindrodendrum</taxon>
    </lineage>
</organism>
<dbReference type="PRINTS" id="PR00368">
    <property type="entry name" value="FADPNR"/>
</dbReference>
<evidence type="ECO:0000256" key="3">
    <source>
        <dbReference type="ARBA" id="ARBA00023002"/>
    </source>
</evidence>
<dbReference type="GO" id="GO:0097237">
    <property type="term" value="P:cellular response to toxic substance"/>
    <property type="evidence" value="ECO:0007669"/>
    <property type="project" value="UniProtKB-ARBA"/>
</dbReference>
<keyword evidence="3" id="KW-0560">Oxidoreductase</keyword>
<dbReference type="Proteomes" id="UP000722485">
    <property type="component" value="Unassembled WGS sequence"/>
</dbReference>
<proteinExistence type="inferred from homology"/>
<dbReference type="PRINTS" id="PR00469">
    <property type="entry name" value="PNDRDTASEII"/>
</dbReference>
<reference evidence="5" key="1">
    <citation type="submission" date="2020-03" db="EMBL/GenBank/DDBJ databases">
        <title>Draft Genome Sequence of Cylindrodendrum hubeiense.</title>
        <authorList>
            <person name="Buettner E."/>
            <person name="Kellner H."/>
        </authorList>
    </citation>
    <scope>NUCLEOTIDE SEQUENCE</scope>
    <source>
        <strain evidence="5">IHI 201604</strain>
    </source>
</reference>
<dbReference type="GO" id="GO:0016491">
    <property type="term" value="F:oxidoreductase activity"/>
    <property type="evidence" value="ECO:0007669"/>
    <property type="project" value="UniProtKB-KW"/>
</dbReference>
<dbReference type="Pfam" id="PF07992">
    <property type="entry name" value="Pyr_redox_2"/>
    <property type="match status" value="1"/>
</dbReference>
<dbReference type="SUPFAM" id="SSF51905">
    <property type="entry name" value="FAD/NAD(P)-binding domain"/>
    <property type="match status" value="1"/>
</dbReference>
<keyword evidence="6" id="KW-1185">Reference proteome</keyword>